<gene>
    <name evidence="1" type="ORF">KC675_03835</name>
</gene>
<sequence>MNLKFSDENRTAPNVNQISIAQYLDFFEKSFAFEPEAMPPFYQQRNEHFAFLAGQAMKELAGILPQHLLYLTQEAGLTPEDSNAAQGYIEKAMIVSAHCDFPEVLPILDSQDYGTFRYLGGINLERLFAEKIPWVNALVANGVSAILIRPEIKHISSLITQYLEQNTLNILFRKQLQLSFDQYWGLYEHAFGHPVKEGHVRRRIFGYVGRETELLLFNDPLRRYGDSGIDLAEGVKREHKGTAGKYDGKTLRGGVIFAEMSMAMIPGNILSQLALDPILQYRYANPDVYSDGVTDHVLANLPGVHMPEGHELLKDLAIMLDGTDLTTILN</sequence>
<proteinExistence type="predicted"/>
<accession>A0A955I7P5</accession>
<reference evidence="1" key="2">
    <citation type="journal article" date="2021" name="Microbiome">
        <title>Successional dynamics and alternative stable states in a saline activated sludge microbial community over 9 years.</title>
        <authorList>
            <person name="Wang Y."/>
            <person name="Ye J."/>
            <person name="Ju F."/>
            <person name="Liu L."/>
            <person name="Boyd J.A."/>
            <person name="Deng Y."/>
            <person name="Parks D.H."/>
            <person name="Jiang X."/>
            <person name="Yin X."/>
            <person name="Woodcroft B.J."/>
            <person name="Tyson G.W."/>
            <person name="Hugenholtz P."/>
            <person name="Polz M.F."/>
            <person name="Zhang T."/>
        </authorList>
    </citation>
    <scope>NUCLEOTIDE SEQUENCE</scope>
    <source>
        <strain evidence="1">HKST-UBA15</strain>
    </source>
</reference>
<evidence type="ECO:0000313" key="2">
    <source>
        <dbReference type="Proteomes" id="UP000745577"/>
    </source>
</evidence>
<reference evidence="1" key="1">
    <citation type="submission" date="2020-04" db="EMBL/GenBank/DDBJ databases">
        <authorList>
            <person name="Zhang T."/>
        </authorList>
    </citation>
    <scope>NUCLEOTIDE SEQUENCE</scope>
    <source>
        <strain evidence="1">HKST-UBA15</strain>
    </source>
</reference>
<name>A0A955I7P5_9BACT</name>
<organism evidence="1 2">
    <name type="scientific">Candidatus Dojkabacteria bacterium</name>
    <dbReference type="NCBI Taxonomy" id="2099670"/>
    <lineage>
        <taxon>Bacteria</taxon>
        <taxon>Candidatus Dojkabacteria</taxon>
    </lineage>
</organism>
<dbReference type="AlphaFoldDB" id="A0A955I7P5"/>
<evidence type="ECO:0000313" key="1">
    <source>
        <dbReference type="EMBL" id="MCA9380280.1"/>
    </source>
</evidence>
<dbReference type="EMBL" id="JAGQLL010000044">
    <property type="protein sequence ID" value="MCA9380280.1"/>
    <property type="molecule type" value="Genomic_DNA"/>
</dbReference>
<protein>
    <submittedName>
        <fullName evidence="1">Uncharacterized protein</fullName>
    </submittedName>
</protein>
<comment type="caution">
    <text evidence="1">The sequence shown here is derived from an EMBL/GenBank/DDBJ whole genome shotgun (WGS) entry which is preliminary data.</text>
</comment>
<dbReference type="Proteomes" id="UP000745577">
    <property type="component" value="Unassembled WGS sequence"/>
</dbReference>